<dbReference type="GO" id="GO:0043295">
    <property type="term" value="F:glutathione binding"/>
    <property type="evidence" value="ECO:0007669"/>
    <property type="project" value="TreeGrafter"/>
</dbReference>
<dbReference type="SUPFAM" id="SSF47616">
    <property type="entry name" value="GST C-terminal domain-like"/>
    <property type="match status" value="1"/>
</dbReference>
<dbReference type="InterPro" id="IPR010987">
    <property type="entry name" value="Glutathione-S-Trfase_C-like"/>
</dbReference>
<comment type="subcellular location">
    <subcellularLocation>
        <location evidence="1">Cytoplasm</location>
        <location evidence="1">Cytosol</location>
    </subcellularLocation>
</comment>
<dbReference type="GO" id="GO:0005829">
    <property type="term" value="C:cytosol"/>
    <property type="evidence" value="ECO:0007669"/>
    <property type="project" value="UniProtKB-SubCell"/>
</dbReference>
<dbReference type="CDD" id="cd03187">
    <property type="entry name" value="GST_C_Phi"/>
    <property type="match status" value="1"/>
</dbReference>
<dbReference type="PROSITE" id="PS50404">
    <property type="entry name" value="GST_NTER"/>
    <property type="match status" value="1"/>
</dbReference>
<feature type="domain" description="GST N-terminal" evidence="9">
    <location>
        <begin position="46"/>
        <end position="127"/>
    </location>
</feature>
<dbReference type="SFLD" id="SFLDG01154">
    <property type="entry name" value="Main.5:_Phi-like"/>
    <property type="match status" value="1"/>
</dbReference>
<keyword evidence="8" id="KW-0812">Transmembrane</keyword>
<dbReference type="GO" id="GO:0009407">
    <property type="term" value="P:toxin catabolic process"/>
    <property type="evidence" value="ECO:0007669"/>
    <property type="project" value="UniProtKB-ARBA"/>
</dbReference>
<keyword evidence="6" id="KW-0808">Transferase</keyword>
<dbReference type="Gene3D" id="3.40.30.10">
    <property type="entry name" value="Glutaredoxin"/>
    <property type="match status" value="1"/>
</dbReference>
<keyword evidence="5" id="KW-0216">Detoxification</keyword>
<evidence type="ECO:0000313" key="12">
    <source>
        <dbReference type="Proteomes" id="UP000327013"/>
    </source>
</evidence>
<dbReference type="GO" id="GO:0006749">
    <property type="term" value="P:glutathione metabolic process"/>
    <property type="evidence" value="ECO:0007669"/>
    <property type="project" value="TreeGrafter"/>
</dbReference>
<dbReference type="Pfam" id="PF00043">
    <property type="entry name" value="GST_C"/>
    <property type="match status" value="1"/>
</dbReference>
<dbReference type="PANTHER" id="PTHR43900:SF47">
    <property type="entry name" value="GLUTATHIONE S-TRANSFERASE F6-RELATED"/>
    <property type="match status" value="1"/>
</dbReference>
<comment type="catalytic activity">
    <reaction evidence="7">
        <text>RX + glutathione = an S-substituted glutathione + a halide anion + H(+)</text>
        <dbReference type="Rhea" id="RHEA:16437"/>
        <dbReference type="ChEBI" id="CHEBI:15378"/>
        <dbReference type="ChEBI" id="CHEBI:16042"/>
        <dbReference type="ChEBI" id="CHEBI:17792"/>
        <dbReference type="ChEBI" id="CHEBI:57925"/>
        <dbReference type="ChEBI" id="CHEBI:90779"/>
        <dbReference type="EC" id="2.5.1.18"/>
    </reaction>
</comment>
<proteinExistence type="inferred from homology"/>
<dbReference type="GO" id="GO:0004364">
    <property type="term" value="F:glutathione transferase activity"/>
    <property type="evidence" value="ECO:0007669"/>
    <property type="project" value="UniProtKB-EC"/>
</dbReference>
<evidence type="ECO:0000256" key="5">
    <source>
        <dbReference type="ARBA" id="ARBA00022575"/>
    </source>
</evidence>
<name>A0A5N6QQV0_9ROSI</name>
<dbReference type="SFLD" id="SFLDS00019">
    <property type="entry name" value="Glutathione_Transferase_(cytos"/>
    <property type="match status" value="1"/>
</dbReference>
<keyword evidence="8" id="KW-1133">Transmembrane helix</keyword>
<evidence type="ECO:0000256" key="1">
    <source>
        <dbReference type="ARBA" id="ARBA00004514"/>
    </source>
</evidence>
<dbReference type="InterPro" id="IPR034347">
    <property type="entry name" value="GST_Phi_C"/>
</dbReference>
<dbReference type="Pfam" id="PF02798">
    <property type="entry name" value="GST_N"/>
    <property type="match status" value="1"/>
</dbReference>
<dbReference type="AlphaFoldDB" id="A0A5N6QQV0"/>
<dbReference type="InterPro" id="IPR036282">
    <property type="entry name" value="Glutathione-S-Trfase_C_sf"/>
</dbReference>
<dbReference type="SFLD" id="SFLDG00358">
    <property type="entry name" value="Main_(cytGST)"/>
    <property type="match status" value="1"/>
</dbReference>
<sequence length="259" mass="28901">MFKLPFEVTKTELMQILPHNQLLGAAVALALVAISAAYIYYTSKSKAIKVHGVPRSTATQRVLATLYEKELEFELVPVDMKAGEHKKEPFLSLNPFGQIPAFEDGALKLFESRAISKYIAQKHADKGTRLACGDMKQKAIIGVWLEVEAHQFDPAASKLTWELAIKPVLGMVTDKAIVKENEAKLAKVLDVYESRLAQSKYLAGESFSLADLHHLPTIQYLLATEVKKLFDSRPRVSAWVADITARPAWRKVLALRSKE</sequence>
<keyword evidence="12" id="KW-1185">Reference proteome</keyword>
<evidence type="ECO:0000256" key="6">
    <source>
        <dbReference type="ARBA" id="ARBA00022679"/>
    </source>
</evidence>
<dbReference type="PANTHER" id="PTHR43900">
    <property type="entry name" value="GLUTATHIONE S-TRANSFERASE RHO"/>
    <property type="match status" value="1"/>
</dbReference>
<evidence type="ECO:0000313" key="11">
    <source>
        <dbReference type="EMBL" id="KAE8009537.1"/>
    </source>
</evidence>
<dbReference type="OrthoDB" id="422574at2759"/>
<dbReference type="InterPro" id="IPR036249">
    <property type="entry name" value="Thioredoxin-like_sf"/>
</dbReference>
<dbReference type="InterPro" id="IPR004046">
    <property type="entry name" value="GST_C"/>
</dbReference>
<evidence type="ECO:0000256" key="4">
    <source>
        <dbReference type="ARBA" id="ARBA00022490"/>
    </source>
</evidence>
<keyword evidence="4" id="KW-0963">Cytoplasm</keyword>
<evidence type="ECO:0000256" key="3">
    <source>
        <dbReference type="ARBA" id="ARBA00012452"/>
    </source>
</evidence>
<dbReference type="CDD" id="cd03053">
    <property type="entry name" value="GST_N_Phi"/>
    <property type="match status" value="1"/>
</dbReference>
<evidence type="ECO:0000256" key="8">
    <source>
        <dbReference type="SAM" id="Phobius"/>
    </source>
</evidence>
<dbReference type="Gene3D" id="1.20.1050.10">
    <property type="match status" value="1"/>
</dbReference>
<evidence type="ECO:0000256" key="7">
    <source>
        <dbReference type="ARBA" id="ARBA00047960"/>
    </source>
</evidence>
<dbReference type="PROSITE" id="PS50405">
    <property type="entry name" value="GST_CTER"/>
    <property type="match status" value="1"/>
</dbReference>
<dbReference type="InterPro" id="IPR004045">
    <property type="entry name" value="Glutathione_S-Trfase_N"/>
</dbReference>
<dbReference type="FunFam" id="3.40.30.10:FF:000016">
    <property type="entry name" value="Glutathione S-transferase F2"/>
    <property type="match status" value="1"/>
</dbReference>
<organism evidence="11 12">
    <name type="scientific">Carpinus fangiana</name>
    <dbReference type="NCBI Taxonomy" id="176857"/>
    <lineage>
        <taxon>Eukaryota</taxon>
        <taxon>Viridiplantae</taxon>
        <taxon>Streptophyta</taxon>
        <taxon>Embryophyta</taxon>
        <taxon>Tracheophyta</taxon>
        <taxon>Spermatophyta</taxon>
        <taxon>Magnoliopsida</taxon>
        <taxon>eudicotyledons</taxon>
        <taxon>Gunneridae</taxon>
        <taxon>Pentapetalae</taxon>
        <taxon>rosids</taxon>
        <taxon>fabids</taxon>
        <taxon>Fagales</taxon>
        <taxon>Betulaceae</taxon>
        <taxon>Carpinus</taxon>
    </lineage>
</organism>
<dbReference type="EC" id="2.5.1.18" evidence="3"/>
<comment type="similarity">
    <text evidence="2">Belongs to the GST superfamily. Phi family.</text>
</comment>
<keyword evidence="8" id="KW-0472">Membrane</keyword>
<dbReference type="SUPFAM" id="SSF52833">
    <property type="entry name" value="Thioredoxin-like"/>
    <property type="match status" value="1"/>
</dbReference>
<feature type="domain" description="GST C-terminal" evidence="10">
    <location>
        <begin position="134"/>
        <end position="259"/>
    </location>
</feature>
<protein>
    <recommendedName>
        <fullName evidence="3">glutathione transferase</fullName>
        <ecNumber evidence="3">2.5.1.18</ecNumber>
    </recommendedName>
</protein>
<dbReference type="EMBL" id="CM017322">
    <property type="protein sequence ID" value="KAE8009537.1"/>
    <property type="molecule type" value="Genomic_DNA"/>
</dbReference>
<evidence type="ECO:0000259" key="9">
    <source>
        <dbReference type="PROSITE" id="PS50404"/>
    </source>
</evidence>
<evidence type="ECO:0000259" key="10">
    <source>
        <dbReference type="PROSITE" id="PS50405"/>
    </source>
</evidence>
<reference evidence="11 12" key="1">
    <citation type="submission" date="2019-06" db="EMBL/GenBank/DDBJ databases">
        <title>A chromosomal-level reference genome of Carpinus fangiana (Coryloideae, Betulaceae).</title>
        <authorList>
            <person name="Yang X."/>
            <person name="Wang Z."/>
            <person name="Zhang L."/>
            <person name="Hao G."/>
            <person name="Liu J."/>
            <person name="Yang Y."/>
        </authorList>
    </citation>
    <scope>NUCLEOTIDE SEQUENCE [LARGE SCALE GENOMIC DNA]</scope>
    <source>
        <strain evidence="11">Cfa_2016G</strain>
        <tissue evidence="11">Leaf</tissue>
    </source>
</reference>
<dbReference type="FunFam" id="1.20.1050.10:FF:000004">
    <property type="entry name" value="Glutathione S-transferase F2"/>
    <property type="match status" value="1"/>
</dbReference>
<evidence type="ECO:0000256" key="2">
    <source>
        <dbReference type="ARBA" id="ARBA00010128"/>
    </source>
</evidence>
<dbReference type="InterPro" id="IPR040079">
    <property type="entry name" value="Glutathione_S-Trfase"/>
</dbReference>
<dbReference type="Proteomes" id="UP000327013">
    <property type="component" value="Chromosome 2"/>
</dbReference>
<gene>
    <name evidence="11" type="ORF">FH972_005969</name>
</gene>
<feature type="transmembrane region" description="Helical" evidence="8">
    <location>
        <begin position="20"/>
        <end position="41"/>
    </location>
</feature>
<accession>A0A5N6QQV0</accession>